<evidence type="ECO:0000256" key="2">
    <source>
        <dbReference type="ARBA" id="ARBA00022729"/>
    </source>
</evidence>
<keyword evidence="2 8" id="KW-0732">Signal</keyword>
<dbReference type="InterPro" id="IPR001623">
    <property type="entry name" value="DnaJ_domain"/>
</dbReference>
<evidence type="ECO:0000313" key="13">
    <source>
        <dbReference type="WBParaSite" id="HDID_0001025701-mRNA-1"/>
    </source>
</evidence>
<dbReference type="SMART" id="SM00271">
    <property type="entry name" value="DnaJ"/>
    <property type="match status" value="1"/>
</dbReference>
<protein>
    <submittedName>
        <fullName evidence="13">DnaJ homolog subfamily C member 1</fullName>
    </submittedName>
</protein>
<evidence type="ECO:0000256" key="3">
    <source>
        <dbReference type="ARBA" id="ARBA00022989"/>
    </source>
</evidence>
<dbReference type="PRINTS" id="PR00625">
    <property type="entry name" value="JDOMAIN"/>
</dbReference>
<feature type="domain" description="Myb-like" evidence="10">
    <location>
        <begin position="304"/>
        <end position="352"/>
    </location>
</feature>
<feature type="transmembrane region" description="Helical" evidence="7">
    <location>
        <begin position="130"/>
        <end position="149"/>
    </location>
</feature>
<dbReference type="STRING" id="6216.A0A158QG98"/>
<evidence type="ECO:0000256" key="5">
    <source>
        <dbReference type="ARBA" id="ARBA00037847"/>
    </source>
</evidence>
<dbReference type="InterPro" id="IPR036869">
    <property type="entry name" value="J_dom_sf"/>
</dbReference>
<dbReference type="PANTHER" id="PTHR44653:SF2">
    <property type="entry name" value="DNAJ HOMOLOG SUBFAMILY C MEMBER 1"/>
    <property type="match status" value="1"/>
</dbReference>
<dbReference type="InterPro" id="IPR001005">
    <property type="entry name" value="SANT/Myb"/>
</dbReference>
<dbReference type="OrthoDB" id="10250354at2759"/>
<evidence type="ECO:0000256" key="7">
    <source>
        <dbReference type="SAM" id="Phobius"/>
    </source>
</evidence>
<dbReference type="InterPro" id="IPR018253">
    <property type="entry name" value="DnaJ_domain_CS"/>
</dbReference>
<reference evidence="13" key="1">
    <citation type="submission" date="2016-04" db="UniProtKB">
        <authorList>
            <consortium name="WormBaseParasite"/>
        </authorList>
    </citation>
    <scope>IDENTIFICATION</scope>
</reference>
<proteinExistence type="predicted"/>
<dbReference type="PROSITE" id="PS50090">
    <property type="entry name" value="MYB_LIKE"/>
    <property type="match status" value="1"/>
</dbReference>
<evidence type="ECO:0000259" key="9">
    <source>
        <dbReference type="PROSITE" id="PS50076"/>
    </source>
</evidence>
<comment type="subcellular location">
    <subcellularLocation>
        <location evidence="5">Endomembrane system</location>
        <topology evidence="5">Single-pass membrane protein</topology>
    </subcellularLocation>
</comment>
<feature type="signal peptide" evidence="8">
    <location>
        <begin position="1"/>
        <end position="20"/>
    </location>
</feature>
<feature type="coiled-coil region" evidence="6">
    <location>
        <begin position="226"/>
        <end position="256"/>
    </location>
</feature>
<dbReference type="AlphaFoldDB" id="A0A158QG98"/>
<evidence type="ECO:0000256" key="1">
    <source>
        <dbReference type="ARBA" id="ARBA00022692"/>
    </source>
</evidence>
<evidence type="ECO:0000313" key="12">
    <source>
        <dbReference type="Proteomes" id="UP000274504"/>
    </source>
</evidence>
<feature type="domain" description="J" evidence="9">
    <location>
        <begin position="38"/>
        <end position="103"/>
    </location>
</feature>
<keyword evidence="4 7" id="KW-0472">Membrane</keyword>
<dbReference type="Pfam" id="PF23082">
    <property type="entry name" value="Myb_DNA-binding_2"/>
    <property type="match status" value="1"/>
</dbReference>
<evidence type="ECO:0000259" key="10">
    <source>
        <dbReference type="PROSITE" id="PS50090"/>
    </source>
</evidence>
<sequence length="550" mass="63205">MVRSWTIFTIFLSSIFVANAWDQSELEIFDLMEEMKVNFYEFLNVPMTASSADIKHAYRKLSMELHPDRNKDDPEAGVKFRQLAVIYQILRDDDRRERYNEALEHGIPDWKTPVFYYRKLRKMSNHEICALVTIVSITIHFATLWGFAYERRWTLRERLESHMKRHKASDKRKIAIDLEIEEQLKVIKYPTFMDILPVALVRGFINLIKSIPAGISRLRGTVHANIEKVKKDLDEKRELAKEIKEFIKRKEERKKKKMKACIMHKNDDEELDCFNNSYQVTNLVVKMDEINDKGVETEDTVGEKKSWTQNEELALIRLTNKYPGGFPNRWSKIAQILGRSVTDVTAKASEIANKLSSRTLINRKFCSSLLILSLTTMDDFYEGEPSDVEQINEEESEGEDNYCLSKCKANRSGKVESSNNRGHPISHEEGIVTQSGNNSIEGEATSEMNIVDEDVHVSRRKLKAKAKTVVETGREITAPGAAGWTQKEQNQLETAMNSFSKETPKRWQLIAECVPSKTLVRFGCFLTFIRTISSSGISEEPLKITSIALG</sequence>
<dbReference type="Proteomes" id="UP000274504">
    <property type="component" value="Unassembled WGS sequence"/>
</dbReference>
<dbReference type="EMBL" id="UYSG01011592">
    <property type="protein sequence ID" value="VDL62980.1"/>
    <property type="molecule type" value="Genomic_DNA"/>
</dbReference>
<dbReference type="InterPro" id="IPR052606">
    <property type="entry name" value="DnaJ_domain_protein"/>
</dbReference>
<dbReference type="GO" id="GO:0012505">
    <property type="term" value="C:endomembrane system"/>
    <property type="evidence" value="ECO:0007669"/>
    <property type="project" value="UniProtKB-SubCell"/>
</dbReference>
<reference evidence="11 12" key="2">
    <citation type="submission" date="2018-11" db="EMBL/GenBank/DDBJ databases">
        <authorList>
            <consortium name="Pathogen Informatics"/>
        </authorList>
    </citation>
    <scope>NUCLEOTIDE SEQUENCE [LARGE SCALE GENOMIC DNA]</scope>
</reference>
<dbReference type="PANTHER" id="PTHR44653">
    <property type="entry name" value="DNAJ HOMOLOG SUBFAMILY C MEMBER 1"/>
    <property type="match status" value="1"/>
</dbReference>
<evidence type="ECO:0000256" key="6">
    <source>
        <dbReference type="SAM" id="Coils"/>
    </source>
</evidence>
<accession>A0A158QG98</accession>
<feature type="chain" id="PRO_5043135391" evidence="8">
    <location>
        <begin position="21"/>
        <end position="550"/>
    </location>
</feature>
<keyword evidence="1 7" id="KW-0812">Transmembrane</keyword>
<keyword evidence="6" id="KW-0175">Coiled coil</keyword>
<dbReference type="Pfam" id="PF00226">
    <property type="entry name" value="DnaJ"/>
    <property type="match status" value="1"/>
</dbReference>
<dbReference type="SUPFAM" id="SSF46565">
    <property type="entry name" value="Chaperone J-domain"/>
    <property type="match status" value="1"/>
</dbReference>
<evidence type="ECO:0000313" key="11">
    <source>
        <dbReference type="EMBL" id="VDL62980.1"/>
    </source>
</evidence>
<dbReference type="CDD" id="cd06257">
    <property type="entry name" value="DnaJ"/>
    <property type="match status" value="1"/>
</dbReference>
<evidence type="ECO:0000256" key="4">
    <source>
        <dbReference type="ARBA" id="ARBA00023136"/>
    </source>
</evidence>
<keyword evidence="3 7" id="KW-1133">Transmembrane helix</keyword>
<dbReference type="SUPFAM" id="SSF46689">
    <property type="entry name" value="Homeodomain-like"/>
    <property type="match status" value="2"/>
</dbReference>
<dbReference type="WBParaSite" id="HDID_0001025701-mRNA-1">
    <property type="protein sequence ID" value="HDID_0001025701-mRNA-1"/>
    <property type="gene ID" value="HDID_0001025701"/>
</dbReference>
<dbReference type="CDD" id="cd00167">
    <property type="entry name" value="SANT"/>
    <property type="match status" value="2"/>
</dbReference>
<dbReference type="SMART" id="SM00717">
    <property type="entry name" value="SANT"/>
    <property type="match status" value="2"/>
</dbReference>
<name>A0A158QG98_HYMDI</name>
<dbReference type="InterPro" id="IPR009057">
    <property type="entry name" value="Homeodomain-like_sf"/>
</dbReference>
<dbReference type="PROSITE" id="PS50076">
    <property type="entry name" value="DNAJ_2"/>
    <property type="match status" value="1"/>
</dbReference>
<gene>
    <name evidence="11" type="ORF">HDID_LOCUS10255</name>
</gene>
<organism evidence="13">
    <name type="scientific">Hymenolepis diminuta</name>
    <name type="common">Rat tapeworm</name>
    <dbReference type="NCBI Taxonomy" id="6216"/>
    <lineage>
        <taxon>Eukaryota</taxon>
        <taxon>Metazoa</taxon>
        <taxon>Spiralia</taxon>
        <taxon>Lophotrochozoa</taxon>
        <taxon>Platyhelminthes</taxon>
        <taxon>Cestoda</taxon>
        <taxon>Eucestoda</taxon>
        <taxon>Cyclophyllidea</taxon>
        <taxon>Hymenolepididae</taxon>
        <taxon>Hymenolepis</taxon>
    </lineage>
</organism>
<evidence type="ECO:0000256" key="8">
    <source>
        <dbReference type="SAM" id="SignalP"/>
    </source>
</evidence>
<dbReference type="Gene3D" id="1.10.287.110">
    <property type="entry name" value="DnaJ domain"/>
    <property type="match status" value="1"/>
</dbReference>
<dbReference type="PROSITE" id="PS00636">
    <property type="entry name" value="DNAJ_1"/>
    <property type="match status" value="1"/>
</dbReference>
<dbReference type="Gene3D" id="1.10.10.60">
    <property type="entry name" value="Homeodomain-like"/>
    <property type="match status" value="2"/>
</dbReference>